<evidence type="ECO:0000256" key="16">
    <source>
        <dbReference type="RuleBase" id="RU004445"/>
    </source>
</evidence>
<dbReference type="EMBL" id="FQUS01000022">
    <property type="protein sequence ID" value="SHG23861.1"/>
    <property type="molecule type" value="Genomic_DNA"/>
</dbReference>
<evidence type="ECO:0000259" key="17">
    <source>
        <dbReference type="SMART" id="SM01329"/>
    </source>
</evidence>
<dbReference type="Gene3D" id="3.40.718.10">
    <property type="entry name" value="Isopropylmalate Dehydrogenase"/>
    <property type="match status" value="1"/>
</dbReference>
<organism evidence="18 19">
    <name type="scientific">Fodinibius roseus</name>
    <dbReference type="NCBI Taxonomy" id="1194090"/>
    <lineage>
        <taxon>Bacteria</taxon>
        <taxon>Pseudomonadati</taxon>
        <taxon>Balneolota</taxon>
        <taxon>Balneolia</taxon>
        <taxon>Balneolales</taxon>
        <taxon>Balneolaceae</taxon>
        <taxon>Fodinibius</taxon>
    </lineage>
</organism>
<keyword evidence="14 15" id="KW-0100">Branched-chain amino acid biosynthesis</keyword>
<dbReference type="PANTHER" id="PTHR42979">
    <property type="entry name" value="3-ISOPROPYLMALATE DEHYDROGENASE"/>
    <property type="match status" value="1"/>
</dbReference>
<feature type="binding site" evidence="15">
    <location>
        <position position="253"/>
    </location>
    <ligand>
        <name>Mg(2+)</name>
        <dbReference type="ChEBI" id="CHEBI:18420"/>
    </ligand>
</feature>
<keyword evidence="9 15" id="KW-0028">Amino-acid biosynthesis</keyword>
<keyword evidence="11 15" id="KW-0460">Magnesium</keyword>
<dbReference type="Proteomes" id="UP000184041">
    <property type="component" value="Unassembled WGS sequence"/>
</dbReference>
<evidence type="ECO:0000256" key="3">
    <source>
        <dbReference type="ARBA" id="ARBA00004496"/>
    </source>
</evidence>
<evidence type="ECO:0000256" key="13">
    <source>
        <dbReference type="ARBA" id="ARBA00023027"/>
    </source>
</evidence>
<feature type="binding site" evidence="15">
    <location>
        <position position="225"/>
    </location>
    <ligand>
        <name>Mg(2+)</name>
        <dbReference type="ChEBI" id="CHEBI:18420"/>
    </ligand>
</feature>
<evidence type="ECO:0000256" key="2">
    <source>
        <dbReference type="ARBA" id="ARBA00001936"/>
    </source>
</evidence>
<dbReference type="Pfam" id="PF00180">
    <property type="entry name" value="Iso_dh"/>
    <property type="match status" value="1"/>
</dbReference>
<evidence type="ECO:0000313" key="18">
    <source>
        <dbReference type="EMBL" id="SHG23861.1"/>
    </source>
</evidence>
<feature type="domain" description="Isopropylmalate dehydrogenase-like" evidence="17">
    <location>
        <begin position="6"/>
        <end position="355"/>
    </location>
</feature>
<comment type="pathway">
    <text evidence="4 15 16">Amino-acid biosynthesis; L-leucine biosynthesis; L-leucine from 3-methyl-2-oxobutanoate: step 3/4.</text>
</comment>
<sequence length="369" mass="40507">MSITKEIAVLSGDGIGPEVTSVAVKILQAVCERHDYTLKTENHEVGGASIDRFGRPLTRETLEACKKADAVLLGAVGGSQWDDQPKDKRPEAALLGLRKELGLYANLRPIKTYESLIHASPLKEEIIRDVDIMIVRELTGGIYFGRPRLIEKTDTGERGVDTLIYTTEEVKRIVHTAFETAAVRNRKVTSVDKANVLDSSRLWRRTVTESAKQWPEVTLEHMLVDNCAMQLVRYPSQFDVIVTGNMFGDILSDEASMITGSIGMLPSASLGEKHAMYEPVHGSAPDIAGENKANPLATIASVALMCRYSLDMPEAAREIEEAIETTLKDGFRTGDISTDPSREYVVDTTEMGSAVLKHLNPNLQPGTLL</sequence>
<dbReference type="GO" id="GO:0051287">
    <property type="term" value="F:NAD binding"/>
    <property type="evidence" value="ECO:0007669"/>
    <property type="project" value="InterPro"/>
</dbReference>
<feature type="binding site" evidence="15">
    <location>
        <position position="108"/>
    </location>
    <ligand>
        <name>substrate</name>
    </ligand>
</feature>
<feature type="site" description="Important for catalysis" evidence="15">
    <location>
        <position position="143"/>
    </location>
</feature>
<evidence type="ECO:0000256" key="11">
    <source>
        <dbReference type="ARBA" id="ARBA00022842"/>
    </source>
</evidence>
<feature type="binding site" evidence="15">
    <location>
        <position position="225"/>
    </location>
    <ligand>
        <name>substrate</name>
    </ligand>
</feature>
<evidence type="ECO:0000256" key="8">
    <source>
        <dbReference type="ARBA" id="ARBA00022490"/>
    </source>
</evidence>
<evidence type="ECO:0000256" key="6">
    <source>
        <dbReference type="ARBA" id="ARBA00011738"/>
    </source>
</evidence>
<feature type="binding site" evidence="15">
    <location>
        <begin position="78"/>
        <end position="91"/>
    </location>
    <ligand>
        <name>NAD(+)</name>
        <dbReference type="ChEBI" id="CHEBI:57540"/>
    </ligand>
</feature>
<dbReference type="AlphaFoldDB" id="A0A1M5I6F5"/>
<accession>A0A1M5I6F5</accession>
<dbReference type="FunFam" id="3.40.718.10:FF:000028">
    <property type="entry name" value="3-isopropylmalate dehydrogenase"/>
    <property type="match status" value="1"/>
</dbReference>
<dbReference type="InterPro" id="IPR004429">
    <property type="entry name" value="Isopropylmalate_DH"/>
</dbReference>
<protein>
    <recommendedName>
        <fullName evidence="15">3-isopropylmalate dehydrogenase</fullName>
        <ecNumber evidence="15">1.1.1.85</ecNumber>
    </recommendedName>
    <alternativeName>
        <fullName evidence="15">3-IPM-DH</fullName>
    </alternativeName>
    <alternativeName>
        <fullName evidence="15">Beta-IPM dehydrogenase</fullName>
        <shortName evidence="15">IMDH</shortName>
    </alternativeName>
</protein>
<feature type="binding site" evidence="15">
    <location>
        <position position="98"/>
    </location>
    <ligand>
        <name>substrate</name>
    </ligand>
</feature>
<feature type="binding site" evidence="15">
    <location>
        <position position="136"/>
    </location>
    <ligand>
        <name>substrate</name>
    </ligand>
</feature>
<evidence type="ECO:0000256" key="4">
    <source>
        <dbReference type="ARBA" id="ARBA00004762"/>
    </source>
</evidence>
<feature type="site" description="Important for catalysis" evidence="15">
    <location>
        <position position="193"/>
    </location>
</feature>
<keyword evidence="10 15" id="KW-0479">Metal-binding</keyword>
<dbReference type="SUPFAM" id="SSF53659">
    <property type="entry name" value="Isocitrate/Isopropylmalate dehydrogenase-like"/>
    <property type="match status" value="1"/>
</dbReference>
<dbReference type="EC" id="1.1.1.85" evidence="15"/>
<dbReference type="GO" id="GO:0009098">
    <property type="term" value="P:L-leucine biosynthetic process"/>
    <property type="evidence" value="ECO:0007669"/>
    <property type="project" value="UniProtKB-UniRule"/>
</dbReference>
<dbReference type="RefSeq" id="WP_073067276.1">
    <property type="nucleotide sequence ID" value="NZ_FQUS01000022.1"/>
</dbReference>
<comment type="similarity">
    <text evidence="5 15">Belongs to the isocitrate and isopropylmalate dehydrogenases family. LeuB type 1 subfamily.</text>
</comment>
<dbReference type="STRING" id="1194090.SAMN05443144_12244"/>
<evidence type="ECO:0000256" key="9">
    <source>
        <dbReference type="ARBA" id="ARBA00022605"/>
    </source>
</evidence>
<dbReference type="OrthoDB" id="9806254at2"/>
<dbReference type="PANTHER" id="PTHR42979:SF1">
    <property type="entry name" value="3-ISOPROPYLMALATE DEHYDROGENASE"/>
    <property type="match status" value="1"/>
</dbReference>
<comment type="subunit">
    <text evidence="6 15 16">Homodimer.</text>
</comment>
<keyword evidence="7 15" id="KW-0432">Leucine biosynthesis</keyword>
<comment type="cofactor">
    <cofactor evidence="15 16">
        <name>Mg(2+)</name>
        <dbReference type="ChEBI" id="CHEBI:18420"/>
    </cofactor>
    <cofactor evidence="15 16">
        <name>Mn(2+)</name>
        <dbReference type="ChEBI" id="CHEBI:29035"/>
    </cofactor>
    <text evidence="15 16">Binds 1 Mg(2+) or Mn(2+) ion per subunit.</text>
</comment>
<evidence type="ECO:0000256" key="12">
    <source>
        <dbReference type="ARBA" id="ARBA00023002"/>
    </source>
</evidence>
<evidence type="ECO:0000256" key="1">
    <source>
        <dbReference type="ARBA" id="ARBA00000624"/>
    </source>
</evidence>
<dbReference type="HAMAP" id="MF_01033">
    <property type="entry name" value="LeuB_type1"/>
    <property type="match status" value="1"/>
</dbReference>
<comment type="cofactor">
    <cofactor evidence="2">
        <name>Mn(2+)</name>
        <dbReference type="ChEBI" id="CHEBI:29035"/>
    </cofactor>
</comment>
<dbReference type="SMART" id="SM01329">
    <property type="entry name" value="Iso_dh"/>
    <property type="match status" value="1"/>
</dbReference>
<evidence type="ECO:0000256" key="10">
    <source>
        <dbReference type="ARBA" id="ARBA00022723"/>
    </source>
</evidence>
<keyword evidence="15" id="KW-0464">Manganese</keyword>
<feature type="binding site" evidence="15">
    <location>
        <position position="249"/>
    </location>
    <ligand>
        <name>Mg(2+)</name>
        <dbReference type="ChEBI" id="CHEBI:18420"/>
    </ligand>
</feature>
<keyword evidence="8 15" id="KW-0963">Cytoplasm</keyword>
<evidence type="ECO:0000256" key="7">
    <source>
        <dbReference type="ARBA" id="ARBA00022430"/>
    </source>
</evidence>
<proteinExistence type="inferred from homology"/>
<evidence type="ECO:0000256" key="15">
    <source>
        <dbReference type="HAMAP-Rule" id="MF_01033"/>
    </source>
</evidence>
<keyword evidence="12 15" id="KW-0560">Oxidoreductase</keyword>
<keyword evidence="19" id="KW-1185">Reference proteome</keyword>
<evidence type="ECO:0000256" key="5">
    <source>
        <dbReference type="ARBA" id="ARBA00008319"/>
    </source>
</evidence>
<name>A0A1M5I6F5_9BACT</name>
<keyword evidence="13 15" id="KW-0520">NAD</keyword>
<feature type="binding site" evidence="15">
    <location>
        <begin position="282"/>
        <end position="294"/>
    </location>
    <ligand>
        <name>NAD(+)</name>
        <dbReference type="ChEBI" id="CHEBI:57540"/>
    </ligand>
</feature>
<dbReference type="NCBIfam" id="TIGR00169">
    <property type="entry name" value="leuB"/>
    <property type="match status" value="1"/>
</dbReference>
<comment type="catalytic activity">
    <reaction evidence="1 15 16">
        <text>(2R,3S)-3-isopropylmalate + NAD(+) = 4-methyl-2-oxopentanoate + CO2 + NADH</text>
        <dbReference type="Rhea" id="RHEA:32271"/>
        <dbReference type="ChEBI" id="CHEBI:16526"/>
        <dbReference type="ChEBI" id="CHEBI:17865"/>
        <dbReference type="ChEBI" id="CHEBI:35121"/>
        <dbReference type="ChEBI" id="CHEBI:57540"/>
        <dbReference type="ChEBI" id="CHEBI:57945"/>
        <dbReference type="EC" id="1.1.1.85"/>
    </reaction>
</comment>
<gene>
    <name evidence="15" type="primary">leuB</name>
    <name evidence="18" type="ORF">SAMN05443144_12244</name>
</gene>
<evidence type="ECO:0000256" key="14">
    <source>
        <dbReference type="ARBA" id="ARBA00023304"/>
    </source>
</evidence>
<dbReference type="InterPro" id="IPR024084">
    <property type="entry name" value="IsoPropMal-DH-like_dom"/>
</dbReference>
<evidence type="ECO:0000313" key="19">
    <source>
        <dbReference type="Proteomes" id="UP000184041"/>
    </source>
</evidence>
<dbReference type="GO" id="GO:0000287">
    <property type="term" value="F:magnesium ion binding"/>
    <property type="evidence" value="ECO:0007669"/>
    <property type="project" value="InterPro"/>
</dbReference>
<dbReference type="PROSITE" id="PS00470">
    <property type="entry name" value="IDH_IMDH"/>
    <property type="match status" value="1"/>
</dbReference>
<dbReference type="GO" id="GO:0005829">
    <property type="term" value="C:cytosol"/>
    <property type="evidence" value="ECO:0007669"/>
    <property type="project" value="TreeGrafter"/>
</dbReference>
<comment type="subcellular location">
    <subcellularLocation>
        <location evidence="3 15">Cytoplasm</location>
    </subcellularLocation>
</comment>
<reference evidence="18 19" key="1">
    <citation type="submission" date="2016-11" db="EMBL/GenBank/DDBJ databases">
        <authorList>
            <person name="Jaros S."/>
            <person name="Januszkiewicz K."/>
            <person name="Wedrychowicz H."/>
        </authorList>
    </citation>
    <scope>NUCLEOTIDE SEQUENCE [LARGE SCALE GENOMIC DNA]</scope>
    <source>
        <strain evidence="18 19">DSM 21986</strain>
    </source>
</reference>
<dbReference type="UniPathway" id="UPA00048">
    <property type="reaction ID" value="UER00072"/>
</dbReference>
<dbReference type="InterPro" id="IPR019818">
    <property type="entry name" value="IsoCit/isopropylmalate_DH_CS"/>
</dbReference>
<comment type="function">
    <text evidence="15 16">Catalyzes the oxidation of 3-carboxy-2-hydroxy-4-methylpentanoate (3-isopropylmalate) to 3-carboxy-4-methyl-2-oxopentanoate. The product decarboxylates to 4-methyl-2 oxopentanoate.</text>
</comment>
<dbReference type="GO" id="GO:0003862">
    <property type="term" value="F:3-isopropylmalate dehydrogenase activity"/>
    <property type="evidence" value="ECO:0007669"/>
    <property type="project" value="UniProtKB-UniRule"/>
</dbReference>